<dbReference type="PROSITE" id="PS50109">
    <property type="entry name" value="HIS_KIN"/>
    <property type="match status" value="1"/>
</dbReference>
<dbReference type="InterPro" id="IPR004358">
    <property type="entry name" value="Sig_transdc_His_kin-like_C"/>
</dbReference>
<dbReference type="SUPFAM" id="SSF47384">
    <property type="entry name" value="Homodimeric domain of signal transducing histidine kinase"/>
    <property type="match status" value="1"/>
</dbReference>
<keyword evidence="1" id="KW-0597">Phosphoprotein</keyword>
<evidence type="ECO:0000313" key="4">
    <source>
        <dbReference type="EMBL" id="OIQ98487.1"/>
    </source>
</evidence>
<dbReference type="PRINTS" id="PR00344">
    <property type="entry name" value="BCTRLSENSOR"/>
</dbReference>
<dbReference type="SUPFAM" id="SSF55781">
    <property type="entry name" value="GAF domain-like"/>
    <property type="match status" value="1"/>
</dbReference>
<dbReference type="PANTHER" id="PTHR43065">
    <property type="entry name" value="SENSOR HISTIDINE KINASE"/>
    <property type="match status" value="1"/>
</dbReference>
<dbReference type="AlphaFoldDB" id="A0A1J5S2W0"/>
<dbReference type="PANTHER" id="PTHR43065:SF42">
    <property type="entry name" value="TWO-COMPONENT SENSOR PPRA"/>
    <property type="match status" value="1"/>
</dbReference>
<dbReference type="InterPro" id="IPR003661">
    <property type="entry name" value="HisK_dim/P_dom"/>
</dbReference>
<evidence type="ECO:0000256" key="1">
    <source>
        <dbReference type="ARBA" id="ARBA00022553"/>
    </source>
</evidence>
<dbReference type="SUPFAM" id="SSF109604">
    <property type="entry name" value="HD-domain/PDEase-like"/>
    <property type="match status" value="1"/>
</dbReference>
<dbReference type="SUPFAM" id="SSF55874">
    <property type="entry name" value="ATPase domain of HSP90 chaperone/DNA topoisomerase II/histidine kinase"/>
    <property type="match status" value="1"/>
</dbReference>
<organism evidence="4">
    <name type="scientific">mine drainage metagenome</name>
    <dbReference type="NCBI Taxonomy" id="410659"/>
    <lineage>
        <taxon>unclassified sequences</taxon>
        <taxon>metagenomes</taxon>
        <taxon>ecological metagenomes</taxon>
    </lineage>
</organism>
<dbReference type="Pfam" id="PF08668">
    <property type="entry name" value="HDOD"/>
    <property type="match status" value="1"/>
</dbReference>
<evidence type="ECO:0000259" key="3">
    <source>
        <dbReference type="PROSITE" id="PS51833"/>
    </source>
</evidence>
<dbReference type="SMART" id="SM00388">
    <property type="entry name" value="HisKA"/>
    <property type="match status" value="1"/>
</dbReference>
<accession>A0A1J5S2W0</accession>
<dbReference type="InterPro" id="IPR013976">
    <property type="entry name" value="HDOD"/>
</dbReference>
<dbReference type="InterPro" id="IPR003594">
    <property type="entry name" value="HATPase_dom"/>
</dbReference>
<evidence type="ECO:0000259" key="2">
    <source>
        <dbReference type="PROSITE" id="PS50109"/>
    </source>
</evidence>
<dbReference type="CDD" id="cd00075">
    <property type="entry name" value="HATPase"/>
    <property type="match status" value="1"/>
</dbReference>
<dbReference type="Gene3D" id="1.10.287.130">
    <property type="match status" value="1"/>
</dbReference>
<dbReference type="PROSITE" id="PS51833">
    <property type="entry name" value="HDOD"/>
    <property type="match status" value="1"/>
</dbReference>
<dbReference type="GO" id="GO:0000155">
    <property type="term" value="F:phosphorelay sensor kinase activity"/>
    <property type="evidence" value="ECO:0007669"/>
    <property type="project" value="InterPro"/>
</dbReference>
<dbReference type="CDD" id="cd00077">
    <property type="entry name" value="HDc"/>
    <property type="match status" value="1"/>
</dbReference>
<dbReference type="Gene3D" id="3.30.565.10">
    <property type="entry name" value="Histidine kinase-like ATPase, C-terminal domain"/>
    <property type="match status" value="1"/>
</dbReference>
<dbReference type="Pfam" id="PF02518">
    <property type="entry name" value="HATPase_c"/>
    <property type="match status" value="1"/>
</dbReference>
<dbReference type="InterPro" id="IPR005467">
    <property type="entry name" value="His_kinase_dom"/>
</dbReference>
<keyword evidence="4" id="KW-0808">Transferase</keyword>
<sequence>MPQILVKLIDLCQRDDAGMGQVAKLIAHDAGMTAKILGIANSSAYSHSSLQLGLAQSLNTLGIEMIKTLVINESVFQTFSSFSRLNRADLRSFWLHALKTAVIARELAKKMSYPRSEEAYLAGLLHDVGRLALLGAAPHEYASNFMAEDDEHLCSIETGSLGISHAEAGAWLIEQWNLDSFLADSVLYHHEPIARLQAAHPLIRLVCLAHLLGCYKSDSPALEGAAALCAVDETDIQAILGSVNDYTKTAATYFGIDLTDADQALPSAEYVPQEPAANRVEERLADEVRNMAMISASVQTFSGIRSAKELLESVTRSARVLFNFEDMAVFLQDANAQALVGFPIGDRQQRLSGFSIPLAAGGILAESVSSRRITFAKRGDSSLGLVEEQLLRAMGTECLAYIPLSTGQSGLGVLVGGLSSVQFDELWGQERFLKSFATQAAASLESSTAARNEMEKHIARVNEAHREASRKIVHEVNNPLSIIKNYLGVLDDKLANQEPVTEELSILNEEIDRVSRIVGGFADPQSPPREETTEVNAVLKDVVRLFSISRFLPASVKIVVKTTDQPDVMPGSADSLKQILLNLIKNAVEALPKGGVIGVRNNGHVQREGRAYIELRISDNGAGIPADVLANLFSPVHSSKGGENRGLGLSIVHGLVKKINGLISCRSGESGTTFEILLPAHEAAGKYGSEPKQVSKHEVS</sequence>
<dbReference type="Pfam" id="PF00512">
    <property type="entry name" value="HisKA"/>
    <property type="match status" value="1"/>
</dbReference>
<feature type="domain" description="HDOD" evidence="3">
    <location>
        <begin position="1"/>
        <end position="192"/>
    </location>
</feature>
<dbReference type="Gene3D" id="1.10.3210.10">
    <property type="entry name" value="Hypothetical protein af1432"/>
    <property type="match status" value="1"/>
</dbReference>
<dbReference type="EMBL" id="MLJW01000118">
    <property type="protein sequence ID" value="OIQ98487.1"/>
    <property type="molecule type" value="Genomic_DNA"/>
</dbReference>
<comment type="caution">
    <text evidence="4">The sequence shown here is derived from an EMBL/GenBank/DDBJ whole genome shotgun (WGS) entry which is preliminary data.</text>
</comment>
<proteinExistence type="predicted"/>
<name>A0A1J5S2W0_9ZZZZ</name>
<dbReference type="InterPro" id="IPR029016">
    <property type="entry name" value="GAF-like_dom_sf"/>
</dbReference>
<dbReference type="Gene3D" id="3.30.450.40">
    <property type="match status" value="1"/>
</dbReference>
<dbReference type="EC" id="2.7.13.3" evidence="4"/>
<dbReference type="InterPro" id="IPR003607">
    <property type="entry name" value="HD/PDEase_dom"/>
</dbReference>
<dbReference type="SMART" id="SM00471">
    <property type="entry name" value="HDc"/>
    <property type="match status" value="1"/>
</dbReference>
<protein>
    <submittedName>
        <fullName evidence="4">Nitrogen regulation protein NR(II)</fullName>
        <ecNumber evidence="4">2.7.13.3</ecNumber>
    </submittedName>
</protein>
<feature type="domain" description="Histidine kinase" evidence="2">
    <location>
        <begin position="471"/>
        <end position="682"/>
    </location>
</feature>
<gene>
    <name evidence="4" type="primary">glnL_7</name>
    <name evidence="4" type="ORF">GALL_194620</name>
</gene>
<dbReference type="SMART" id="SM00387">
    <property type="entry name" value="HATPase_c"/>
    <property type="match status" value="1"/>
</dbReference>
<dbReference type="InterPro" id="IPR036890">
    <property type="entry name" value="HATPase_C_sf"/>
</dbReference>
<reference evidence="4" key="1">
    <citation type="submission" date="2016-10" db="EMBL/GenBank/DDBJ databases">
        <title>Sequence of Gallionella enrichment culture.</title>
        <authorList>
            <person name="Poehlein A."/>
            <person name="Muehling M."/>
            <person name="Daniel R."/>
        </authorList>
    </citation>
    <scope>NUCLEOTIDE SEQUENCE</scope>
</reference>
<dbReference type="InterPro" id="IPR036097">
    <property type="entry name" value="HisK_dim/P_sf"/>
</dbReference>
<dbReference type="CDD" id="cd00082">
    <property type="entry name" value="HisKA"/>
    <property type="match status" value="1"/>
</dbReference>